<dbReference type="Gene3D" id="4.10.240.10">
    <property type="entry name" value="Zn(2)-C6 fungal-type DNA-binding domain"/>
    <property type="match status" value="1"/>
</dbReference>
<keyword evidence="4" id="KW-0539">Nucleus</keyword>
<dbReference type="EMBL" id="CVMT01000006">
    <property type="protein sequence ID" value="CRG89436.1"/>
    <property type="molecule type" value="Genomic_DNA"/>
</dbReference>
<proteinExistence type="predicted"/>
<dbReference type="AlphaFoldDB" id="A0A0U1M318"/>
<evidence type="ECO:0008006" key="7">
    <source>
        <dbReference type="Google" id="ProtNLM"/>
    </source>
</evidence>
<keyword evidence="2" id="KW-0238">DNA-binding</keyword>
<dbReference type="InterPro" id="IPR036864">
    <property type="entry name" value="Zn2-C6_fun-type_DNA-bd_sf"/>
</dbReference>
<dbReference type="OMA" id="CWECTRT"/>
<dbReference type="OrthoDB" id="2991872at2759"/>
<dbReference type="CDD" id="cd00067">
    <property type="entry name" value="GAL4"/>
    <property type="match status" value="1"/>
</dbReference>
<evidence type="ECO:0000256" key="3">
    <source>
        <dbReference type="ARBA" id="ARBA00023163"/>
    </source>
</evidence>
<keyword evidence="1" id="KW-0805">Transcription regulation</keyword>
<evidence type="ECO:0000313" key="5">
    <source>
        <dbReference type="EMBL" id="CRG89436.1"/>
    </source>
</evidence>
<evidence type="ECO:0000256" key="2">
    <source>
        <dbReference type="ARBA" id="ARBA00023125"/>
    </source>
</evidence>
<dbReference type="InterPro" id="IPR001138">
    <property type="entry name" value="Zn2Cys6_DnaBD"/>
</dbReference>
<evidence type="ECO:0000256" key="1">
    <source>
        <dbReference type="ARBA" id="ARBA00023015"/>
    </source>
</evidence>
<organism evidence="5 6">
    <name type="scientific">Talaromyces islandicus</name>
    <name type="common">Penicillium islandicum</name>
    <dbReference type="NCBI Taxonomy" id="28573"/>
    <lineage>
        <taxon>Eukaryota</taxon>
        <taxon>Fungi</taxon>
        <taxon>Dikarya</taxon>
        <taxon>Ascomycota</taxon>
        <taxon>Pezizomycotina</taxon>
        <taxon>Eurotiomycetes</taxon>
        <taxon>Eurotiomycetidae</taxon>
        <taxon>Eurotiales</taxon>
        <taxon>Trichocomaceae</taxon>
        <taxon>Talaromyces</taxon>
        <taxon>Talaromyces sect. Islandici</taxon>
    </lineage>
</organism>
<dbReference type="GO" id="GO:0008270">
    <property type="term" value="F:zinc ion binding"/>
    <property type="evidence" value="ECO:0007669"/>
    <property type="project" value="InterPro"/>
</dbReference>
<accession>A0A0U1M318</accession>
<protein>
    <recommendedName>
        <fullName evidence="7">Zn(2)-C6 fungal-type domain-containing protein</fullName>
    </recommendedName>
</protein>
<dbReference type="Proteomes" id="UP000054383">
    <property type="component" value="Unassembled WGS sequence"/>
</dbReference>
<evidence type="ECO:0000256" key="4">
    <source>
        <dbReference type="ARBA" id="ARBA00023242"/>
    </source>
</evidence>
<keyword evidence="3" id="KW-0804">Transcription</keyword>
<dbReference type="InterPro" id="IPR053175">
    <property type="entry name" value="DHMBA_Reg_Transcription_Factor"/>
</dbReference>
<reference evidence="5 6" key="1">
    <citation type="submission" date="2015-04" db="EMBL/GenBank/DDBJ databases">
        <authorList>
            <person name="Syromyatnikov M.Y."/>
            <person name="Popov V.N."/>
        </authorList>
    </citation>
    <scope>NUCLEOTIDE SEQUENCE [LARGE SCALE GENOMIC DNA]</scope>
    <source>
        <strain evidence="5">WF-38-12</strain>
    </source>
</reference>
<dbReference type="PANTHER" id="PTHR38791:SF5">
    <property type="entry name" value="TRANSCRIPTION FACTOR DBAG-RELATED"/>
    <property type="match status" value="1"/>
</dbReference>
<evidence type="ECO:0000313" key="6">
    <source>
        <dbReference type="Proteomes" id="UP000054383"/>
    </source>
</evidence>
<keyword evidence="6" id="KW-1185">Reference proteome</keyword>
<name>A0A0U1M318_TALIS</name>
<dbReference type="PANTHER" id="PTHR38791">
    <property type="entry name" value="ZN(II)2CYS6 TRANSCRIPTION FACTOR (EUROFUNG)-RELATED-RELATED"/>
    <property type="match status" value="1"/>
</dbReference>
<dbReference type="STRING" id="28573.A0A0U1M318"/>
<sequence length="561" mass="61765">MVYRGKPSAGCGACRSRKVKVRVLSPKGLALAHLGNQCDQARPACGRCIKAKRACPGYRDQLSLLFRDESQSVAQKAKLNSAKVSSSNFPAQETTSKSFRDTLGLVTPTHGVDSLTPSTTREITPREDDWDEVELQLPLYCLKESERHHAACFFFTSYSWLYSGLMQGRDFRGELSPSAPTGEKAMMNAMVSSGMASISSLQGSQSMRMSAFREYSKTLKWINAAISDRKQATEDTTLAAILCLSLFEVLTCQSPESFKGFVGHTKGAVALLDLRGEKQLRTDNAVMLFYSLRNQIIAACLLSDIAVPAGLLVLSEKASILLKPSISNVVGHQLTILMAKLCDLRVMFVKTSPNVDADFLSKAFTLDAELEAFANEFSAYLTYDIVVTSPGKSFKVAESHELPRIMLNEMILDQLNEMVAHPGAGPPSPDFKNLCRRVCGVVRKLARNICESVPSVLTLGRLRNGRNRCQMEGLGLLYPLYLAGAVDGPRSPTGEWVRNCLTVFGVSLGIDQALTQARMLEHETVLTRVLDHLQEDDDDHVQAPIDAEMQYDFTAYNTQYS</sequence>
<dbReference type="GO" id="GO:0003677">
    <property type="term" value="F:DNA binding"/>
    <property type="evidence" value="ECO:0007669"/>
    <property type="project" value="UniProtKB-KW"/>
</dbReference>
<dbReference type="InterPro" id="IPR021858">
    <property type="entry name" value="Fun_TF"/>
</dbReference>
<dbReference type="Pfam" id="PF11951">
    <property type="entry name" value="Fungal_trans_2"/>
    <property type="match status" value="1"/>
</dbReference>
<dbReference type="GO" id="GO:0000981">
    <property type="term" value="F:DNA-binding transcription factor activity, RNA polymerase II-specific"/>
    <property type="evidence" value="ECO:0007669"/>
    <property type="project" value="InterPro"/>
</dbReference>
<gene>
    <name evidence="5" type="ORF">PISL3812_06472</name>
</gene>